<keyword evidence="1" id="KW-0547">Nucleotide-binding</keyword>
<dbReference type="GO" id="GO:0000723">
    <property type="term" value="P:telomere maintenance"/>
    <property type="evidence" value="ECO:0007669"/>
    <property type="project" value="InterPro"/>
</dbReference>
<dbReference type="InterPro" id="IPR049163">
    <property type="entry name" value="Pif1-like_2B_dom"/>
</dbReference>
<dbReference type="InterPro" id="IPR027417">
    <property type="entry name" value="P-loop_NTPase"/>
</dbReference>
<evidence type="ECO:0000313" key="5">
    <source>
        <dbReference type="Proteomes" id="UP001186944"/>
    </source>
</evidence>
<evidence type="ECO:0000259" key="2">
    <source>
        <dbReference type="Pfam" id="PF05970"/>
    </source>
</evidence>
<feature type="non-terminal residue" evidence="4">
    <location>
        <position position="1"/>
    </location>
</feature>
<dbReference type="GO" id="GO:0006310">
    <property type="term" value="P:DNA recombination"/>
    <property type="evidence" value="ECO:0007669"/>
    <property type="project" value="UniProtKB-KW"/>
</dbReference>
<proteinExistence type="inferred from homology"/>
<dbReference type="EC" id="5.6.2.3" evidence="1"/>
<protein>
    <recommendedName>
        <fullName evidence="1">ATP-dependent DNA helicase</fullName>
        <ecNumber evidence="1">5.6.2.3</ecNumber>
    </recommendedName>
</protein>
<dbReference type="Gene3D" id="3.40.50.300">
    <property type="entry name" value="P-loop containing nucleotide triphosphate hydrolases"/>
    <property type="match status" value="1"/>
</dbReference>
<feature type="domain" description="DNA helicase Pif1-like DEAD-box helicase" evidence="2">
    <location>
        <begin position="18"/>
        <end position="113"/>
    </location>
</feature>
<name>A0AA88XC76_PINIB</name>
<dbReference type="Pfam" id="PF21530">
    <property type="entry name" value="Pif1_2B_dom"/>
    <property type="match status" value="1"/>
</dbReference>
<dbReference type="PANTHER" id="PTHR47642">
    <property type="entry name" value="ATP-DEPENDENT DNA HELICASE"/>
    <property type="match status" value="1"/>
</dbReference>
<feature type="domain" description="DNA helicase Pif1-like 2B" evidence="3">
    <location>
        <begin position="191"/>
        <end position="226"/>
    </location>
</feature>
<dbReference type="InterPro" id="IPR010285">
    <property type="entry name" value="DNA_helicase_pif1-like_DEAD"/>
</dbReference>
<comment type="similarity">
    <text evidence="1">Belongs to the helicase family.</text>
</comment>
<sequence length="258" mass="29145">YSHQTLAELFQGDDRFADAKKRIIEAQCLVIDEISMLSSRTFDMVEFVCRHVRECDQVFGGMQVIGCGDFKQLPPVPNLRYEDDGSHSFQSNKFNMAFPHHINLLEVLRQSESPLIKAVHELCDGRPSEETIQFLRSLDRPLNASPEDITRLYGTNFDACVVNQDMLEQMNGEMFSFKAKDKGDIRKLLGCVAPKTLLLKEGAKVILIKNIAAGLFNGMTGIVHRLERGSPPVINFNGNLVTVMETTFDVYDSREKKI</sequence>
<dbReference type="SUPFAM" id="SSF52540">
    <property type="entry name" value="P-loop containing nucleoside triphosphate hydrolases"/>
    <property type="match status" value="1"/>
</dbReference>
<dbReference type="AlphaFoldDB" id="A0AA88XC76"/>
<dbReference type="EMBL" id="VSWD01000286">
    <property type="protein sequence ID" value="KAK3082509.1"/>
    <property type="molecule type" value="Genomic_DNA"/>
</dbReference>
<keyword evidence="1" id="KW-0378">Hydrolase</keyword>
<evidence type="ECO:0000313" key="4">
    <source>
        <dbReference type="EMBL" id="KAK3082509.1"/>
    </source>
</evidence>
<evidence type="ECO:0000259" key="3">
    <source>
        <dbReference type="Pfam" id="PF21530"/>
    </source>
</evidence>
<keyword evidence="5" id="KW-1185">Reference proteome</keyword>
<comment type="caution">
    <text evidence="4">The sequence shown here is derived from an EMBL/GenBank/DDBJ whole genome shotgun (WGS) entry which is preliminary data.</text>
</comment>
<evidence type="ECO:0000256" key="1">
    <source>
        <dbReference type="RuleBase" id="RU363044"/>
    </source>
</evidence>
<keyword evidence="1" id="KW-0067">ATP-binding</keyword>
<reference evidence="4" key="1">
    <citation type="submission" date="2019-08" db="EMBL/GenBank/DDBJ databases">
        <title>The improved chromosome-level genome for the pearl oyster Pinctada fucata martensii using PacBio sequencing and Hi-C.</title>
        <authorList>
            <person name="Zheng Z."/>
        </authorList>
    </citation>
    <scope>NUCLEOTIDE SEQUENCE</scope>
    <source>
        <strain evidence="4">ZZ-2019</strain>
        <tissue evidence="4">Adductor muscle</tissue>
    </source>
</reference>
<dbReference type="Proteomes" id="UP001186944">
    <property type="component" value="Unassembled WGS sequence"/>
</dbReference>
<keyword evidence="1" id="KW-0234">DNA repair</keyword>
<dbReference type="GO" id="GO:0005524">
    <property type="term" value="F:ATP binding"/>
    <property type="evidence" value="ECO:0007669"/>
    <property type="project" value="UniProtKB-KW"/>
</dbReference>
<dbReference type="InterPro" id="IPR051055">
    <property type="entry name" value="PIF1_helicase"/>
</dbReference>
<dbReference type="GO" id="GO:0006281">
    <property type="term" value="P:DNA repair"/>
    <property type="evidence" value="ECO:0007669"/>
    <property type="project" value="UniProtKB-KW"/>
</dbReference>
<dbReference type="GO" id="GO:0016787">
    <property type="term" value="F:hydrolase activity"/>
    <property type="evidence" value="ECO:0007669"/>
    <property type="project" value="UniProtKB-KW"/>
</dbReference>
<dbReference type="Pfam" id="PF05970">
    <property type="entry name" value="PIF1"/>
    <property type="match status" value="1"/>
</dbReference>
<keyword evidence="1" id="KW-0347">Helicase</keyword>
<keyword evidence="1" id="KW-0227">DNA damage</keyword>
<dbReference type="GO" id="GO:0043139">
    <property type="term" value="F:5'-3' DNA helicase activity"/>
    <property type="evidence" value="ECO:0007669"/>
    <property type="project" value="UniProtKB-EC"/>
</dbReference>
<accession>A0AA88XC76</accession>
<keyword evidence="1" id="KW-0233">DNA recombination</keyword>
<comment type="catalytic activity">
    <reaction evidence="1">
        <text>ATP + H2O = ADP + phosphate + H(+)</text>
        <dbReference type="Rhea" id="RHEA:13065"/>
        <dbReference type="ChEBI" id="CHEBI:15377"/>
        <dbReference type="ChEBI" id="CHEBI:15378"/>
        <dbReference type="ChEBI" id="CHEBI:30616"/>
        <dbReference type="ChEBI" id="CHEBI:43474"/>
        <dbReference type="ChEBI" id="CHEBI:456216"/>
        <dbReference type="EC" id="5.6.2.3"/>
    </reaction>
</comment>
<comment type="cofactor">
    <cofactor evidence="1">
        <name>Mg(2+)</name>
        <dbReference type="ChEBI" id="CHEBI:18420"/>
    </cofactor>
</comment>
<gene>
    <name evidence="4" type="ORF">FSP39_008125</name>
</gene>
<organism evidence="4 5">
    <name type="scientific">Pinctada imbricata</name>
    <name type="common">Atlantic pearl-oyster</name>
    <name type="synonym">Pinctada martensii</name>
    <dbReference type="NCBI Taxonomy" id="66713"/>
    <lineage>
        <taxon>Eukaryota</taxon>
        <taxon>Metazoa</taxon>
        <taxon>Spiralia</taxon>
        <taxon>Lophotrochozoa</taxon>
        <taxon>Mollusca</taxon>
        <taxon>Bivalvia</taxon>
        <taxon>Autobranchia</taxon>
        <taxon>Pteriomorphia</taxon>
        <taxon>Pterioida</taxon>
        <taxon>Pterioidea</taxon>
        <taxon>Pteriidae</taxon>
        <taxon>Pinctada</taxon>
    </lineage>
</organism>